<name>A0A8J7C2Q8_9BACT</name>
<evidence type="ECO:0000259" key="4">
    <source>
        <dbReference type="PROSITE" id="PS51831"/>
    </source>
</evidence>
<evidence type="ECO:0000256" key="2">
    <source>
        <dbReference type="HAMAP-Rule" id="MF_01212"/>
    </source>
</evidence>
<dbReference type="InterPro" id="IPR026875">
    <property type="entry name" value="PHydrolase_assoc_dom"/>
</dbReference>
<organism evidence="5 6">
    <name type="scientific">Candidatus Polarisedimenticola svalbardensis</name>
    <dbReference type="NCBI Taxonomy" id="2886004"/>
    <lineage>
        <taxon>Bacteria</taxon>
        <taxon>Pseudomonadati</taxon>
        <taxon>Acidobacteriota</taxon>
        <taxon>Candidatus Polarisedimenticolia</taxon>
        <taxon>Candidatus Polarisedimenticolales</taxon>
        <taxon>Candidatus Polarisedimenticolaceae</taxon>
        <taxon>Candidatus Polarisedimenticola</taxon>
    </lineage>
</organism>
<dbReference type="InterPro" id="IPR003607">
    <property type="entry name" value="HD/PDEase_dom"/>
</dbReference>
<comment type="similarity">
    <text evidence="2">Belongs to the dGTPase family. Type 2 subfamily.</text>
</comment>
<accession>A0A8J7C2Q8</accession>
<dbReference type="NCBIfam" id="TIGR01353">
    <property type="entry name" value="dGTP_triPase"/>
    <property type="match status" value="1"/>
</dbReference>
<dbReference type="PROSITE" id="PS51831">
    <property type="entry name" value="HD"/>
    <property type="match status" value="1"/>
</dbReference>
<dbReference type="Pfam" id="PF13286">
    <property type="entry name" value="HD_assoc"/>
    <property type="match status" value="1"/>
</dbReference>
<dbReference type="PANTHER" id="PTHR11373">
    <property type="entry name" value="DEOXYNUCLEOSIDE TRIPHOSPHATE TRIPHOSPHOHYDROLASE"/>
    <property type="match status" value="1"/>
</dbReference>
<reference evidence="5 6" key="1">
    <citation type="submission" date="2020-08" db="EMBL/GenBank/DDBJ databases">
        <title>Acidobacteriota in marine sediments use diverse sulfur dissimilation pathways.</title>
        <authorList>
            <person name="Wasmund K."/>
        </authorList>
    </citation>
    <scope>NUCLEOTIDE SEQUENCE [LARGE SCALE GENOMIC DNA]</scope>
    <source>
        <strain evidence="5">MAG AM4</strain>
    </source>
</reference>
<dbReference type="SMART" id="SM00471">
    <property type="entry name" value="HDc"/>
    <property type="match status" value="1"/>
</dbReference>
<dbReference type="EMBL" id="JACXWD010000028">
    <property type="protein sequence ID" value="MBD3868326.1"/>
    <property type="molecule type" value="Genomic_DNA"/>
</dbReference>
<sequence>MPVIDPEADLAPYAQRSGESRGRQHAEVEHSYRTPYQRDRDRIIHSRAFRRLEYKTQVFVNHEGDHYRTRLTHSIEVSQIGRTVASSLGLNADLVESLALSHDLGHTPFGHLGEEVLDRMLENSGGFNHNRQTLRIVEQLEDRYPGFPGLNLTWEVREGIAKHSGPIPPALAAEFAAYDPDRQPSLEAQLLDLVDEIAYNHHDIDDGLDSGLLDEEALCAAVPLFAEPMAEARKAWPDATVKQQRSEALRGVINTLVSDLIRTTRGNIREAGIGTSADVRMADRWLVGLSGPLAERNAALKAYLRGHLYRHQRIERMMDKARRILTALCQRYLDNPRLLPADDLKRVESEGLHRAVADYVAGMTDRYATEEYLRLFDPSVRV</sequence>
<feature type="region of interest" description="Disordered" evidence="3">
    <location>
        <begin position="1"/>
        <end position="34"/>
    </location>
</feature>
<dbReference type="Pfam" id="PF01966">
    <property type="entry name" value="HD"/>
    <property type="match status" value="1"/>
</dbReference>
<evidence type="ECO:0000313" key="5">
    <source>
        <dbReference type="EMBL" id="MBD3868326.1"/>
    </source>
</evidence>
<keyword evidence="1 2" id="KW-0378">Hydrolase</keyword>
<dbReference type="PANTHER" id="PTHR11373:SF43">
    <property type="entry name" value="DEOXYGUANOSINETRIPHOSPHATE TRIPHOSPHOHYDROLASE-LIKE PROTEIN"/>
    <property type="match status" value="1"/>
</dbReference>
<feature type="compositionally biased region" description="Basic and acidic residues" evidence="3">
    <location>
        <begin position="18"/>
        <end position="34"/>
    </location>
</feature>
<dbReference type="InterPro" id="IPR006261">
    <property type="entry name" value="dGTPase"/>
</dbReference>
<dbReference type="Gene3D" id="1.10.3210.10">
    <property type="entry name" value="Hypothetical protein af1432"/>
    <property type="match status" value="1"/>
</dbReference>
<comment type="caution">
    <text evidence="5">The sequence shown here is derived from an EMBL/GenBank/DDBJ whole genome shotgun (WGS) entry which is preliminary data.</text>
</comment>
<evidence type="ECO:0000313" key="6">
    <source>
        <dbReference type="Proteomes" id="UP000648239"/>
    </source>
</evidence>
<dbReference type="NCBIfam" id="NF002326">
    <property type="entry name" value="PRK01286.1-1"/>
    <property type="match status" value="1"/>
</dbReference>
<evidence type="ECO:0000256" key="1">
    <source>
        <dbReference type="ARBA" id="ARBA00022801"/>
    </source>
</evidence>
<dbReference type="CDD" id="cd00077">
    <property type="entry name" value="HDc"/>
    <property type="match status" value="1"/>
</dbReference>
<dbReference type="SUPFAM" id="SSF109604">
    <property type="entry name" value="HD-domain/PDEase-like"/>
    <property type="match status" value="1"/>
</dbReference>
<dbReference type="Proteomes" id="UP000648239">
    <property type="component" value="Unassembled WGS sequence"/>
</dbReference>
<proteinExistence type="inferred from homology"/>
<dbReference type="InterPro" id="IPR023023">
    <property type="entry name" value="dNTPase_2"/>
</dbReference>
<evidence type="ECO:0000256" key="3">
    <source>
        <dbReference type="SAM" id="MobiDB-lite"/>
    </source>
</evidence>
<dbReference type="GO" id="GO:0006203">
    <property type="term" value="P:dGTP catabolic process"/>
    <property type="evidence" value="ECO:0007669"/>
    <property type="project" value="TreeGrafter"/>
</dbReference>
<dbReference type="GO" id="GO:0008832">
    <property type="term" value="F:dGTPase activity"/>
    <property type="evidence" value="ECO:0007669"/>
    <property type="project" value="TreeGrafter"/>
</dbReference>
<dbReference type="HAMAP" id="MF_01212">
    <property type="entry name" value="dGTPase_type2"/>
    <property type="match status" value="1"/>
</dbReference>
<dbReference type="InterPro" id="IPR006674">
    <property type="entry name" value="HD_domain"/>
</dbReference>
<dbReference type="FunFam" id="1.10.3210.10:FF:000024">
    <property type="entry name" value="Deoxyguanosinetriphosphate triphosphohydrolase-like protein"/>
    <property type="match status" value="1"/>
</dbReference>
<feature type="domain" description="HD" evidence="4">
    <location>
        <begin position="70"/>
        <end position="200"/>
    </location>
</feature>
<dbReference type="AlphaFoldDB" id="A0A8J7C2Q8"/>
<dbReference type="InterPro" id="IPR050135">
    <property type="entry name" value="dGTPase-like"/>
</dbReference>
<gene>
    <name evidence="5" type="ORF">IFK94_09390</name>
</gene>
<protein>
    <recommendedName>
        <fullName evidence="2">Deoxyguanosinetriphosphate triphosphohydrolase-like protein</fullName>
    </recommendedName>
</protein>